<keyword evidence="9" id="KW-0106">Calcium</keyword>
<accession>A0A7R9KEL0</accession>
<name>A0A7R9KEL0_9ACAR</name>
<keyword evidence="7" id="KW-0732">Signal</keyword>
<evidence type="ECO:0000256" key="17">
    <source>
        <dbReference type="SAM" id="MobiDB-lite"/>
    </source>
</evidence>
<feature type="region of interest" description="Disordered" evidence="17">
    <location>
        <begin position="682"/>
        <end position="708"/>
    </location>
</feature>
<feature type="domain" description="EGF-like" evidence="19">
    <location>
        <begin position="339"/>
        <end position="353"/>
    </location>
</feature>
<evidence type="ECO:0000256" key="18">
    <source>
        <dbReference type="SAM" id="Phobius"/>
    </source>
</evidence>
<evidence type="ECO:0000256" key="4">
    <source>
        <dbReference type="ARBA" id="ARBA00022536"/>
    </source>
</evidence>
<evidence type="ECO:0000256" key="15">
    <source>
        <dbReference type="PROSITE-ProRule" id="PRU00124"/>
    </source>
</evidence>
<protein>
    <recommendedName>
        <fullName evidence="19">EGF-like domain-containing protein</fullName>
    </recommendedName>
</protein>
<evidence type="ECO:0000256" key="9">
    <source>
        <dbReference type="ARBA" id="ARBA00022837"/>
    </source>
</evidence>
<dbReference type="PANTHER" id="PTHR22722">
    <property type="entry name" value="LOW-DENSITY LIPOPROTEIN RECEPTOR-RELATED PROTEIN 2-RELATED"/>
    <property type="match status" value="1"/>
</dbReference>
<feature type="disulfide bond" evidence="15">
    <location>
        <begin position="101"/>
        <end position="113"/>
    </location>
</feature>
<dbReference type="InterPro" id="IPR000742">
    <property type="entry name" value="EGF"/>
</dbReference>
<feature type="transmembrane region" description="Helical" evidence="18">
    <location>
        <begin position="754"/>
        <end position="777"/>
    </location>
</feature>
<dbReference type="InterPro" id="IPR001881">
    <property type="entry name" value="EGF-like_Ca-bd_dom"/>
</dbReference>
<dbReference type="Pfam" id="PF00057">
    <property type="entry name" value="Ldl_recept_a"/>
    <property type="match status" value="6"/>
</dbReference>
<dbReference type="PROSITE" id="PS01209">
    <property type="entry name" value="LDLRA_1"/>
    <property type="match status" value="4"/>
</dbReference>
<feature type="disulfide bond" evidence="15">
    <location>
        <begin position="60"/>
        <end position="72"/>
    </location>
</feature>
<dbReference type="InterPro" id="IPR011042">
    <property type="entry name" value="6-blade_b-propeller_TolB-like"/>
</dbReference>
<feature type="disulfide bond" evidence="15">
    <location>
        <begin position="166"/>
        <end position="181"/>
    </location>
</feature>
<keyword evidence="3" id="KW-1003">Cell membrane</keyword>
<dbReference type="PRINTS" id="PR00261">
    <property type="entry name" value="LDLRECEPTOR"/>
</dbReference>
<dbReference type="FunFam" id="2.120.10.30:FF:000241">
    <property type="entry name" value="Low-density lipoprotein receptor-related protein 6"/>
    <property type="match status" value="1"/>
</dbReference>
<evidence type="ECO:0000259" key="19">
    <source>
        <dbReference type="PROSITE" id="PS01186"/>
    </source>
</evidence>
<keyword evidence="14" id="KW-0325">Glycoprotein</keyword>
<dbReference type="InterPro" id="IPR026823">
    <property type="entry name" value="cEGF"/>
</dbReference>
<dbReference type="GO" id="GO:0042562">
    <property type="term" value="F:hormone binding"/>
    <property type="evidence" value="ECO:0007669"/>
    <property type="project" value="TreeGrafter"/>
</dbReference>
<evidence type="ECO:0000256" key="11">
    <source>
        <dbReference type="ARBA" id="ARBA00023136"/>
    </source>
</evidence>
<keyword evidence="5" id="KW-0254">Endocytosis</keyword>
<feature type="disulfide bond" evidence="15">
    <location>
        <begin position="108"/>
        <end position="126"/>
    </location>
</feature>
<dbReference type="SUPFAM" id="SSF57184">
    <property type="entry name" value="Growth factor receptor domain"/>
    <property type="match status" value="1"/>
</dbReference>
<evidence type="ECO:0000256" key="2">
    <source>
        <dbReference type="ARBA" id="ARBA00009939"/>
    </source>
</evidence>
<comment type="similarity">
    <text evidence="2">Belongs to the LDLR family.</text>
</comment>
<dbReference type="Gene3D" id="4.10.400.10">
    <property type="entry name" value="Low-density Lipoprotein Receptor"/>
    <property type="match status" value="6"/>
</dbReference>
<dbReference type="CDD" id="cd00054">
    <property type="entry name" value="EGF_CA"/>
    <property type="match status" value="1"/>
</dbReference>
<evidence type="ECO:0000256" key="8">
    <source>
        <dbReference type="ARBA" id="ARBA00022737"/>
    </source>
</evidence>
<dbReference type="GO" id="GO:0043235">
    <property type="term" value="C:receptor complex"/>
    <property type="evidence" value="ECO:0007669"/>
    <property type="project" value="TreeGrafter"/>
</dbReference>
<dbReference type="SMART" id="SM00181">
    <property type="entry name" value="EGF"/>
    <property type="match status" value="3"/>
</dbReference>
<feature type="repeat" description="LDL-receptor class B" evidence="16">
    <location>
        <begin position="543"/>
        <end position="587"/>
    </location>
</feature>
<dbReference type="InterPro" id="IPR023415">
    <property type="entry name" value="LDLR_class-A_CS"/>
</dbReference>
<feature type="disulfide bond" evidence="15">
    <location>
        <begin position="204"/>
        <end position="219"/>
    </location>
</feature>
<dbReference type="PANTHER" id="PTHR22722:SF14">
    <property type="entry name" value="MEGALIN, ISOFORM A"/>
    <property type="match status" value="1"/>
</dbReference>
<dbReference type="AlphaFoldDB" id="A0A7R9KEL0"/>
<evidence type="ECO:0000313" key="20">
    <source>
        <dbReference type="EMBL" id="CAD7621456.1"/>
    </source>
</evidence>
<evidence type="ECO:0000256" key="5">
    <source>
        <dbReference type="ARBA" id="ARBA00022583"/>
    </source>
</evidence>
<dbReference type="InterPro" id="IPR000033">
    <property type="entry name" value="LDLR_classB_rpt"/>
</dbReference>
<evidence type="ECO:0000256" key="7">
    <source>
        <dbReference type="ARBA" id="ARBA00022729"/>
    </source>
</evidence>
<dbReference type="CDD" id="cd00112">
    <property type="entry name" value="LDLa"/>
    <property type="match status" value="6"/>
</dbReference>
<feature type="repeat" description="LDL-receptor class B" evidence="16">
    <location>
        <begin position="499"/>
        <end position="542"/>
    </location>
</feature>
<keyword evidence="8" id="KW-0677">Repeat</keyword>
<feature type="compositionally biased region" description="Polar residues" evidence="17">
    <location>
        <begin position="682"/>
        <end position="692"/>
    </location>
</feature>
<dbReference type="OrthoDB" id="5958943at2759"/>
<feature type="domain" description="EGF-like" evidence="19">
    <location>
        <begin position="297"/>
        <end position="312"/>
    </location>
</feature>
<dbReference type="InterPro" id="IPR000152">
    <property type="entry name" value="EGF-type_Asp/Asn_hydroxyl_site"/>
</dbReference>
<feature type="disulfide bond" evidence="15">
    <location>
        <begin position="38"/>
        <end position="53"/>
    </location>
</feature>
<dbReference type="GO" id="GO:0005509">
    <property type="term" value="F:calcium ion binding"/>
    <property type="evidence" value="ECO:0007669"/>
    <property type="project" value="InterPro"/>
</dbReference>
<evidence type="ECO:0000256" key="16">
    <source>
        <dbReference type="PROSITE-ProRule" id="PRU00461"/>
    </source>
</evidence>
<dbReference type="InterPro" id="IPR002172">
    <property type="entry name" value="LDrepeatLR_classA_rpt"/>
</dbReference>
<dbReference type="InterPro" id="IPR036055">
    <property type="entry name" value="LDL_receptor-like_sf"/>
</dbReference>
<feature type="repeat" description="LDL-receptor class B" evidence="16">
    <location>
        <begin position="455"/>
        <end position="498"/>
    </location>
</feature>
<feature type="compositionally biased region" description="Low complexity" evidence="17">
    <location>
        <begin position="811"/>
        <end position="825"/>
    </location>
</feature>
<feature type="disulfide bond" evidence="15">
    <location>
        <begin position="67"/>
        <end position="85"/>
    </location>
</feature>
<dbReference type="InterPro" id="IPR009030">
    <property type="entry name" value="Growth_fac_rcpt_cys_sf"/>
</dbReference>
<dbReference type="InterPro" id="IPR051221">
    <property type="entry name" value="LDLR-related"/>
</dbReference>
<dbReference type="PROSITE" id="PS50068">
    <property type="entry name" value="LDLRA_2"/>
    <property type="match status" value="6"/>
</dbReference>
<dbReference type="FunFam" id="2.10.25.10:FF:000009">
    <property type="entry name" value="Low-density lipoprotein receptor isoform 1"/>
    <property type="match status" value="1"/>
</dbReference>
<dbReference type="EMBL" id="OC855194">
    <property type="protein sequence ID" value="CAD7621456.1"/>
    <property type="molecule type" value="Genomic_DNA"/>
</dbReference>
<keyword evidence="6 18" id="KW-0812">Transmembrane</keyword>
<dbReference type="PROSITE" id="PS51120">
    <property type="entry name" value="LDLRB"/>
    <property type="match status" value="3"/>
</dbReference>
<feature type="disulfide bond" evidence="15">
    <location>
        <begin position="120"/>
        <end position="135"/>
    </location>
</feature>
<evidence type="ECO:0000256" key="6">
    <source>
        <dbReference type="ARBA" id="ARBA00022692"/>
    </source>
</evidence>
<evidence type="ECO:0000256" key="3">
    <source>
        <dbReference type="ARBA" id="ARBA00022475"/>
    </source>
</evidence>
<dbReference type="PROSITE" id="PS00010">
    <property type="entry name" value="ASX_HYDROXYL"/>
    <property type="match status" value="2"/>
</dbReference>
<dbReference type="Proteomes" id="UP000759131">
    <property type="component" value="Unassembled WGS sequence"/>
</dbReference>
<dbReference type="Pfam" id="PF00058">
    <property type="entry name" value="Ldl_recept_b"/>
    <property type="match status" value="1"/>
</dbReference>
<dbReference type="SUPFAM" id="SSF63825">
    <property type="entry name" value="YWTD domain"/>
    <property type="match status" value="1"/>
</dbReference>
<comment type="subcellular location">
    <subcellularLocation>
        <location evidence="1">Cell membrane</location>
        <topology evidence="1">Single-pass type I membrane protein</topology>
    </subcellularLocation>
</comment>
<keyword evidence="12 15" id="KW-1015">Disulfide bond</keyword>
<sequence>MNSSVKMENVCPITNHTCAENHFKCVSTSNCIPNEWVCDDMEDCTDGSDEKQCKTELASCLQHEFTCDNGKCLINRWICDGENDCGDGSDESSHICSNKTCTPGMFTCLSGKCIPDRWKCDGDRDCPEGDDETGCPVVTKDVESVCGPSEFLCANGHECISTLWRCDRSKDCTDGSDEVNCNYTCHRDQFGCKNGNCIPGNMKCNGKAECVDGSDEHNCPEKVDESATPNTTLCTAVEHECADSTPAKCIPVGKLCDGMNDCGDWSDEPRDCSVNECVDGSHHCSQVCVDDLSGYHCDCRKGFRLAADNKTCDDIDECAEQYGLCSGHICLNVKGHYKCECFDGYEIRDHRYCKIRGEEKPLLMFANRHDIRTLDISQRHKHQHYQPLYSHLSSTIGIDYSIRDNYLIWSDVANEKIFIAPYNTSHKTYNGLTEQKELIHNKGVVDALAVDWIHRLVYWSDTSRDHIEVANISNPESRAVIVSDKLEEPRGIAVNVMESWIVWTDWGSAPKIERAQQDGSGRLVLVDTNIVWPNGVTIDLITKQIYWLDAKLNSINAIDYDGTNRRLVLHSPDYIKHPFSLDIFEDTVYWTDWELESVLATNKFGKDDNKVESLVGGVFSVMDICVVHSYKKPHSPDRCADHRCSHLCLPTGVHSYRCVCPADTKLIDNFTCVSTVKTTTAEPSDTRTTSAGGHSLAPILEPQPTKSATEEMTESIEEIELMKSHNKNKIKHYRENKTHTIDDNTAGQESDGKLAIIITVILLCILMFISTITLFIYRKYQRRNITSMNFDNPVYRKTTEDQFALEKSDDSLSSYPSSLEPLTSPGTNEFV</sequence>
<dbReference type="SMART" id="SM00192">
    <property type="entry name" value="LDLa"/>
    <property type="match status" value="6"/>
</dbReference>
<evidence type="ECO:0000256" key="10">
    <source>
        <dbReference type="ARBA" id="ARBA00022989"/>
    </source>
</evidence>
<dbReference type="Gene3D" id="2.120.10.30">
    <property type="entry name" value="TolB, C-terminal domain"/>
    <property type="match status" value="1"/>
</dbReference>
<feature type="region of interest" description="Disordered" evidence="17">
    <location>
        <begin position="809"/>
        <end position="831"/>
    </location>
</feature>
<dbReference type="SMART" id="SM00179">
    <property type="entry name" value="EGF_CA"/>
    <property type="match status" value="3"/>
</dbReference>
<dbReference type="Pfam" id="PF12662">
    <property type="entry name" value="cEGF"/>
    <property type="match status" value="1"/>
</dbReference>
<evidence type="ECO:0000256" key="13">
    <source>
        <dbReference type="ARBA" id="ARBA00023170"/>
    </source>
</evidence>
<dbReference type="SUPFAM" id="SSF57424">
    <property type="entry name" value="LDL receptor-like module"/>
    <property type="match status" value="6"/>
</dbReference>
<dbReference type="FunFam" id="4.10.400.10:FF:000002">
    <property type="entry name" value="Low-density lipoprotein receptor-related protein 1"/>
    <property type="match status" value="1"/>
</dbReference>
<organism evidence="20">
    <name type="scientific">Medioppia subpectinata</name>
    <dbReference type="NCBI Taxonomy" id="1979941"/>
    <lineage>
        <taxon>Eukaryota</taxon>
        <taxon>Metazoa</taxon>
        <taxon>Ecdysozoa</taxon>
        <taxon>Arthropoda</taxon>
        <taxon>Chelicerata</taxon>
        <taxon>Arachnida</taxon>
        <taxon>Acari</taxon>
        <taxon>Acariformes</taxon>
        <taxon>Sarcoptiformes</taxon>
        <taxon>Oribatida</taxon>
        <taxon>Brachypylina</taxon>
        <taxon>Oppioidea</taxon>
        <taxon>Oppiidae</taxon>
        <taxon>Medioppia</taxon>
    </lineage>
</organism>
<dbReference type="PROSITE" id="PS01187">
    <property type="entry name" value="EGF_CA"/>
    <property type="match status" value="1"/>
</dbReference>
<evidence type="ECO:0000256" key="14">
    <source>
        <dbReference type="ARBA" id="ARBA00023180"/>
    </source>
</evidence>
<dbReference type="EMBL" id="CAJPIZ010000619">
    <property type="protein sequence ID" value="CAG2101886.1"/>
    <property type="molecule type" value="Genomic_DNA"/>
</dbReference>
<keyword evidence="11 18" id="KW-0472">Membrane</keyword>
<reference evidence="20" key="1">
    <citation type="submission" date="2020-11" db="EMBL/GenBank/DDBJ databases">
        <authorList>
            <person name="Tran Van P."/>
        </authorList>
    </citation>
    <scope>NUCLEOTIDE SEQUENCE</scope>
</reference>
<dbReference type="InterPro" id="IPR018097">
    <property type="entry name" value="EGF_Ca-bd_CS"/>
</dbReference>
<dbReference type="GO" id="GO:0006898">
    <property type="term" value="P:receptor-mediated endocytosis"/>
    <property type="evidence" value="ECO:0007669"/>
    <property type="project" value="TreeGrafter"/>
</dbReference>
<evidence type="ECO:0000256" key="12">
    <source>
        <dbReference type="ARBA" id="ARBA00023157"/>
    </source>
</evidence>
<comment type="caution">
    <text evidence="15">Lacks conserved residue(s) required for the propagation of feature annotation.</text>
</comment>
<dbReference type="SMART" id="SM00135">
    <property type="entry name" value="LY"/>
    <property type="match status" value="5"/>
</dbReference>
<keyword evidence="13" id="KW-0675">Receptor</keyword>
<keyword evidence="10 18" id="KW-1133">Transmembrane helix</keyword>
<dbReference type="FunFam" id="4.10.400.10:FF:000034">
    <property type="entry name" value="Low-density lipoprotein receptor-related protein 2"/>
    <property type="match status" value="2"/>
</dbReference>
<keyword evidence="21" id="KW-1185">Reference proteome</keyword>
<proteinExistence type="inferred from homology"/>
<dbReference type="GO" id="GO:0016324">
    <property type="term" value="C:apical plasma membrane"/>
    <property type="evidence" value="ECO:0007669"/>
    <property type="project" value="TreeGrafter"/>
</dbReference>
<evidence type="ECO:0000313" key="21">
    <source>
        <dbReference type="Proteomes" id="UP000759131"/>
    </source>
</evidence>
<dbReference type="FunFam" id="4.10.400.10:FF:000005">
    <property type="entry name" value="low-density lipoprotein receptor-related protein 1B"/>
    <property type="match status" value="1"/>
</dbReference>
<feature type="disulfide bond" evidence="15">
    <location>
        <begin position="192"/>
        <end position="210"/>
    </location>
</feature>
<evidence type="ECO:0000256" key="1">
    <source>
        <dbReference type="ARBA" id="ARBA00004251"/>
    </source>
</evidence>
<dbReference type="Gene3D" id="2.10.25.10">
    <property type="entry name" value="Laminin"/>
    <property type="match status" value="2"/>
</dbReference>
<gene>
    <name evidence="20" type="ORF">OSB1V03_LOCUS1927</name>
</gene>
<keyword evidence="4" id="KW-0245">EGF-like domain</keyword>
<feature type="disulfide bond" evidence="15">
    <location>
        <begin position="185"/>
        <end position="197"/>
    </location>
</feature>
<dbReference type="PROSITE" id="PS01186">
    <property type="entry name" value="EGF_2"/>
    <property type="match status" value="2"/>
</dbReference>